<dbReference type="AlphaFoldDB" id="A0A485K7A9"/>
<evidence type="ECO:0000256" key="1">
    <source>
        <dbReference type="PROSITE-ProRule" id="PRU00023"/>
    </source>
</evidence>
<dbReference type="EMBL" id="VJMH01000010">
    <property type="protein sequence ID" value="KAF0720529.1"/>
    <property type="molecule type" value="Genomic_DNA"/>
</dbReference>
<name>A0A485K7A9_9STRA</name>
<protein>
    <submittedName>
        <fullName evidence="3">Aste57867_248 protein</fullName>
    </submittedName>
</protein>
<keyword evidence="1" id="KW-0040">ANK repeat</keyword>
<gene>
    <name evidence="3" type="primary">Aste57867_248</name>
    <name evidence="2" type="ORF">As57867_000248</name>
    <name evidence="3" type="ORF">ASTE57867_248</name>
</gene>
<dbReference type="PROSITE" id="PS50088">
    <property type="entry name" value="ANK_REPEAT"/>
    <property type="match status" value="1"/>
</dbReference>
<sequence length="366" mass="42238">MGQNVSADATEIVSFRKMVRRDDLVLVDSMQVKHAYYDNVEKLQKHMYEPSLGYQISRASYLELCNRIEGHIECIPDTLQRETKLEKHVNEKMDFFAAVESGKIVLGDTLLHIAVRLHHVEVVACLLDKGLKENIPNFRGEYAHQVCSHPSMQLLMDDVVLVHDVLGFDYEDEAKVHRIVQSLRTMWSMWMFDSTETTALVKVIGDVRSSHPFLNKYLKITNAMADRYRTCITMTCLPVAITLLKEHDGKAYDAKTAFLHWPTDEKLQLMWDALRTNFPRWRHKKDVEKDVATLRFVDDAMCGWISMADDLRLYLDEVAPPTPEVLQGFSQQIWKSRLAPDPDEVDDLCAHIDGVHNFVRLKHLKA</sequence>
<evidence type="ECO:0000313" key="4">
    <source>
        <dbReference type="Proteomes" id="UP000332933"/>
    </source>
</evidence>
<dbReference type="InterPro" id="IPR002110">
    <property type="entry name" value="Ankyrin_rpt"/>
</dbReference>
<dbReference type="PROSITE" id="PS50297">
    <property type="entry name" value="ANK_REP_REGION"/>
    <property type="match status" value="1"/>
</dbReference>
<accession>A0A485K7A9</accession>
<evidence type="ECO:0000313" key="2">
    <source>
        <dbReference type="EMBL" id="KAF0720529.1"/>
    </source>
</evidence>
<dbReference type="OrthoDB" id="70558at2759"/>
<evidence type="ECO:0000313" key="3">
    <source>
        <dbReference type="EMBL" id="VFT77474.1"/>
    </source>
</evidence>
<proteinExistence type="predicted"/>
<keyword evidence="4" id="KW-1185">Reference proteome</keyword>
<dbReference type="EMBL" id="CAADRA010000010">
    <property type="protein sequence ID" value="VFT77474.1"/>
    <property type="molecule type" value="Genomic_DNA"/>
</dbReference>
<dbReference type="Gene3D" id="1.25.40.20">
    <property type="entry name" value="Ankyrin repeat-containing domain"/>
    <property type="match status" value="1"/>
</dbReference>
<dbReference type="SUPFAM" id="SSF48403">
    <property type="entry name" value="Ankyrin repeat"/>
    <property type="match status" value="1"/>
</dbReference>
<dbReference type="InterPro" id="IPR036770">
    <property type="entry name" value="Ankyrin_rpt-contain_sf"/>
</dbReference>
<organism evidence="3 4">
    <name type="scientific">Aphanomyces stellatus</name>
    <dbReference type="NCBI Taxonomy" id="120398"/>
    <lineage>
        <taxon>Eukaryota</taxon>
        <taxon>Sar</taxon>
        <taxon>Stramenopiles</taxon>
        <taxon>Oomycota</taxon>
        <taxon>Saprolegniomycetes</taxon>
        <taxon>Saprolegniales</taxon>
        <taxon>Verrucalvaceae</taxon>
        <taxon>Aphanomyces</taxon>
    </lineage>
</organism>
<reference evidence="3 4" key="1">
    <citation type="submission" date="2019-03" db="EMBL/GenBank/DDBJ databases">
        <authorList>
            <person name="Gaulin E."/>
            <person name="Dumas B."/>
        </authorList>
    </citation>
    <scope>NUCLEOTIDE SEQUENCE [LARGE SCALE GENOMIC DNA]</scope>
    <source>
        <strain evidence="3">CBS 568.67</strain>
    </source>
</reference>
<reference evidence="2" key="2">
    <citation type="submission" date="2019-06" db="EMBL/GenBank/DDBJ databases">
        <title>Genomics analysis of Aphanomyces spp. identifies a new class of oomycete effector associated with host adaptation.</title>
        <authorList>
            <person name="Gaulin E."/>
        </authorList>
    </citation>
    <scope>NUCLEOTIDE SEQUENCE</scope>
    <source>
        <strain evidence="2">CBS 578.67</strain>
    </source>
</reference>
<feature type="repeat" description="ANK" evidence="1">
    <location>
        <begin position="106"/>
        <end position="138"/>
    </location>
</feature>
<dbReference type="Proteomes" id="UP000332933">
    <property type="component" value="Unassembled WGS sequence"/>
</dbReference>